<sequence length="148" mass="16291">MPSISGKWTKTGSGFERDDDELSLGVAITTADVHYHGDDVHVRPDVPKDTANAYQVYAVTDLDDPTARVPLVNYADLADAVTFATLVTRYVDQRNDVIAVEEIVDREASHEDDWWPEGVVDGDEKPPREALRAMLGTYAEQLDAALSS</sequence>
<protein>
    <submittedName>
        <fullName evidence="1">Uncharacterized protein</fullName>
    </submittedName>
</protein>
<evidence type="ECO:0000313" key="1">
    <source>
        <dbReference type="EMBL" id="SEP28036.1"/>
    </source>
</evidence>
<gene>
    <name evidence="1" type="ORF">SAMN04487948_1329</name>
</gene>
<accession>A0A1H8WK88</accession>
<evidence type="ECO:0000313" key="2">
    <source>
        <dbReference type="Proteomes" id="UP000199126"/>
    </source>
</evidence>
<dbReference type="AlphaFoldDB" id="A0A1H8WK88"/>
<reference evidence="2" key="1">
    <citation type="submission" date="2016-10" db="EMBL/GenBank/DDBJ databases">
        <authorList>
            <person name="Varghese N."/>
            <person name="Submissions S."/>
        </authorList>
    </citation>
    <scope>NUCLEOTIDE SEQUENCE [LARGE SCALE GENOMIC DNA]</scope>
    <source>
        <strain evidence="2">CGMCC 1.10121</strain>
    </source>
</reference>
<organism evidence="1 2">
    <name type="scientific">Halogranum amylolyticum</name>
    <dbReference type="NCBI Taxonomy" id="660520"/>
    <lineage>
        <taxon>Archaea</taxon>
        <taxon>Methanobacteriati</taxon>
        <taxon>Methanobacteriota</taxon>
        <taxon>Stenosarchaea group</taxon>
        <taxon>Halobacteria</taxon>
        <taxon>Halobacteriales</taxon>
        <taxon>Haloferacaceae</taxon>
    </lineage>
</organism>
<dbReference type="Proteomes" id="UP000199126">
    <property type="component" value="Unassembled WGS sequence"/>
</dbReference>
<proteinExistence type="predicted"/>
<dbReference type="EMBL" id="FODV01000032">
    <property type="protein sequence ID" value="SEP28036.1"/>
    <property type="molecule type" value="Genomic_DNA"/>
</dbReference>
<name>A0A1H8WK88_9EURY</name>
<dbReference type="OrthoDB" id="302388at2157"/>
<keyword evidence="2" id="KW-1185">Reference proteome</keyword>
<dbReference type="RefSeq" id="WP_089827911.1">
    <property type="nucleotide sequence ID" value="NZ_FODV01000032.1"/>
</dbReference>